<accession>A0AAV4P6H2</accession>
<comment type="caution">
    <text evidence="1">The sequence shown here is derived from an EMBL/GenBank/DDBJ whole genome shotgun (WGS) entry which is preliminary data.</text>
</comment>
<dbReference type="AlphaFoldDB" id="A0AAV4P6H2"/>
<reference evidence="1 2" key="1">
    <citation type="submission" date="2021-06" db="EMBL/GenBank/DDBJ databases">
        <title>Caerostris extrusa draft genome.</title>
        <authorList>
            <person name="Kono N."/>
            <person name="Arakawa K."/>
        </authorList>
    </citation>
    <scope>NUCLEOTIDE SEQUENCE [LARGE SCALE GENOMIC DNA]</scope>
</reference>
<dbReference type="Proteomes" id="UP001054945">
    <property type="component" value="Unassembled WGS sequence"/>
</dbReference>
<keyword evidence="2" id="KW-1185">Reference proteome</keyword>
<gene>
    <name evidence="1" type="ORF">CEXT_309961</name>
</gene>
<organism evidence="1 2">
    <name type="scientific">Caerostris extrusa</name>
    <name type="common">Bark spider</name>
    <name type="synonym">Caerostris bankana</name>
    <dbReference type="NCBI Taxonomy" id="172846"/>
    <lineage>
        <taxon>Eukaryota</taxon>
        <taxon>Metazoa</taxon>
        <taxon>Ecdysozoa</taxon>
        <taxon>Arthropoda</taxon>
        <taxon>Chelicerata</taxon>
        <taxon>Arachnida</taxon>
        <taxon>Araneae</taxon>
        <taxon>Araneomorphae</taxon>
        <taxon>Entelegynae</taxon>
        <taxon>Araneoidea</taxon>
        <taxon>Araneidae</taxon>
        <taxon>Caerostris</taxon>
    </lineage>
</organism>
<protein>
    <recommendedName>
        <fullName evidence="3">Secreted protein</fullName>
    </recommendedName>
</protein>
<evidence type="ECO:0000313" key="1">
    <source>
        <dbReference type="EMBL" id="GIX92093.1"/>
    </source>
</evidence>
<name>A0AAV4P6H2_CAEEX</name>
<proteinExistence type="predicted"/>
<dbReference type="EMBL" id="BPLR01021657">
    <property type="protein sequence ID" value="GIX92093.1"/>
    <property type="molecule type" value="Genomic_DNA"/>
</dbReference>
<evidence type="ECO:0008006" key="3">
    <source>
        <dbReference type="Google" id="ProtNLM"/>
    </source>
</evidence>
<evidence type="ECO:0000313" key="2">
    <source>
        <dbReference type="Proteomes" id="UP001054945"/>
    </source>
</evidence>
<sequence length="89" mass="10276">MAMTMMQVRAGKSRFLLSAALTPFRCIDRPRKMKLNTPPGIAEVAIRWPREWFILTRGVKMPPSKRKKITEKKHLSLATLLCVFRNGHL</sequence>